<proteinExistence type="inferred from homology"/>
<keyword evidence="10" id="KW-0050">Antiport</keyword>
<comment type="caution">
    <text evidence="10">Lacks conserved residue(s) required for the propagation of feature annotation.</text>
</comment>
<dbReference type="InterPro" id="IPR004837">
    <property type="entry name" value="NaCa_Exmemb"/>
</dbReference>
<feature type="compositionally biased region" description="Acidic residues" evidence="11">
    <location>
        <begin position="265"/>
        <end position="275"/>
    </location>
</feature>
<feature type="transmembrane region" description="Helical" evidence="10">
    <location>
        <begin position="141"/>
        <end position="164"/>
    </location>
</feature>
<protein>
    <recommendedName>
        <fullName evidence="10">Vacuolar calcium ion transporter</fullName>
    </recommendedName>
</protein>
<comment type="function">
    <text evidence="10">Has a role in promoting intracellular calcium ion sequestration via the exchange of calcium ions for hydrogen ions across the vacuolar membrane. Involved also in manganese ion homeostasis via its uptake into the vacuole.</text>
</comment>
<dbReference type="InterPro" id="IPR044880">
    <property type="entry name" value="NCX_ion-bd_dom_sf"/>
</dbReference>
<keyword evidence="7 10" id="KW-1133">Transmembrane helix</keyword>
<evidence type="ECO:0000256" key="4">
    <source>
        <dbReference type="ARBA" id="ARBA00022568"/>
    </source>
</evidence>
<organism evidence="13 14">
    <name type="scientific">Mucor saturninus</name>
    <dbReference type="NCBI Taxonomy" id="64648"/>
    <lineage>
        <taxon>Eukaryota</taxon>
        <taxon>Fungi</taxon>
        <taxon>Fungi incertae sedis</taxon>
        <taxon>Mucoromycota</taxon>
        <taxon>Mucoromycotina</taxon>
        <taxon>Mucoromycetes</taxon>
        <taxon>Mucorales</taxon>
        <taxon>Mucorineae</taxon>
        <taxon>Mucoraceae</taxon>
        <taxon>Mucor</taxon>
    </lineage>
</organism>
<feature type="transmembrane region" description="Helical" evidence="10">
    <location>
        <begin position="408"/>
        <end position="428"/>
    </location>
</feature>
<feature type="transmembrane region" description="Helical" evidence="10">
    <location>
        <begin position="380"/>
        <end position="401"/>
    </location>
</feature>
<dbReference type="GO" id="GO:0000329">
    <property type="term" value="C:fungal-type vacuole membrane"/>
    <property type="evidence" value="ECO:0007669"/>
    <property type="project" value="TreeGrafter"/>
</dbReference>
<dbReference type="PANTHER" id="PTHR31503:SF22">
    <property type="entry name" value="VACUOLAR CALCIUM ION TRANSPORTER"/>
    <property type="match status" value="1"/>
</dbReference>
<keyword evidence="8 10" id="KW-0406">Ion transport</keyword>
<evidence type="ECO:0000256" key="2">
    <source>
        <dbReference type="ARBA" id="ARBA00008170"/>
    </source>
</evidence>
<dbReference type="InterPro" id="IPR004713">
    <property type="entry name" value="CaH_exchang"/>
</dbReference>
<evidence type="ECO:0000313" key="14">
    <source>
        <dbReference type="Proteomes" id="UP000603453"/>
    </source>
</evidence>
<dbReference type="GO" id="GO:0006874">
    <property type="term" value="P:intracellular calcium ion homeostasis"/>
    <property type="evidence" value="ECO:0007669"/>
    <property type="project" value="TreeGrafter"/>
</dbReference>
<sequence>MDKQKSFEDATMVETSSAVNGHDTHQKPLIPSRTSHSLKSEKPKKQISAKEGCMVIIKSSWVNLLLVFVPIGIASNFVWSPTVTFIMNFLAIIPLAKLLGFATEDIALRTGEVIGGLLNATFGNAVELIISIISLTQNLVIVVQASMLGSILSNLLLVLGMCFWGGGYYHKAQHFNKTVAQTSASLLFISVASLLIPASFYGSIRSANSESDADLQSGILAISRATSIILLVLYFSYLFFQFSPTSTSASIIPPPQNQERVLEEGHEEEEEEEEEPQLPAWMAVTLLVVVTAVVGVCAEFLVSAIEEVTKIWNISETFVGLILIPIVGNAAEHLTAVTCAMKNKMDLALGVAVGSSMQIALLVTPLMVIIGWGMDVEMSLYFNIYETAILFIAVIMVNYLIMDGESNWLEGLMLIAVYIVIAISFYYYPDETDSSTTAAAAAVAS</sequence>
<feature type="transmembrane region" description="Helical" evidence="10">
    <location>
        <begin position="219"/>
        <end position="240"/>
    </location>
</feature>
<feature type="transmembrane region" description="Helical" evidence="10">
    <location>
        <begin position="347"/>
        <end position="374"/>
    </location>
</feature>
<name>A0A8H7RK81_9FUNG</name>
<dbReference type="GO" id="GO:0012505">
    <property type="term" value="C:endomembrane system"/>
    <property type="evidence" value="ECO:0007669"/>
    <property type="project" value="UniProtKB-SubCell"/>
</dbReference>
<feature type="region of interest" description="Disordered" evidence="11">
    <location>
        <begin position="248"/>
        <end position="275"/>
    </location>
</feature>
<evidence type="ECO:0000256" key="11">
    <source>
        <dbReference type="SAM" id="MobiDB-lite"/>
    </source>
</evidence>
<keyword evidence="4 10" id="KW-0109">Calcium transport</keyword>
<feature type="transmembrane region" description="Helical" evidence="10">
    <location>
        <begin position="185"/>
        <end position="204"/>
    </location>
</feature>
<dbReference type="InterPro" id="IPR004798">
    <property type="entry name" value="CAX-like"/>
</dbReference>
<evidence type="ECO:0000256" key="6">
    <source>
        <dbReference type="ARBA" id="ARBA00022837"/>
    </source>
</evidence>
<feature type="transmembrane region" description="Helical" evidence="10">
    <location>
        <begin position="280"/>
        <end position="305"/>
    </location>
</feature>
<feature type="transmembrane region" description="Helical" evidence="10">
    <location>
        <begin position="114"/>
        <end position="135"/>
    </location>
</feature>
<keyword evidence="14" id="KW-1185">Reference proteome</keyword>
<dbReference type="AlphaFoldDB" id="A0A8H7RK81"/>
<gene>
    <name evidence="13" type="ORF">INT47_006290</name>
</gene>
<feature type="non-terminal residue" evidence="13">
    <location>
        <position position="1"/>
    </location>
</feature>
<dbReference type="Gene3D" id="1.20.1420.30">
    <property type="entry name" value="NCX, central ion-binding region"/>
    <property type="match status" value="2"/>
</dbReference>
<accession>A0A8H7RK81</accession>
<evidence type="ECO:0000259" key="12">
    <source>
        <dbReference type="Pfam" id="PF01699"/>
    </source>
</evidence>
<comment type="similarity">
    <text evidence="2 10">Belongs to the Ca(2+):cation antiporter (CaCA) (TC 2.A.19) family.</text>
</comment>
<feature type="domain" description="Sodium/calcium exchanger membrane region" evidence="12">
    <location>
        <begin position="283"/>
        <end position="425"/>
    </location>
</feature>
<dbReference type="FunFam" id="1.20.1420.30:FF:000011">
    <property type="entry name" value="Vacuolar calcium ion transporter"/>
    <property type="match status" value="1"/>
</dbReference>
<keyword evidence="5 10" id="KW-0812">Transmembrane</keyword>
<keyword evidence="6 10" id="KW-0106">Calcium</keyword>
<dbReference type="GO" id="GO:0015369">
    <property type="term" value="F:calcium:proton antiporter activity"/>
    <property type="evidence" value="ECO:0007669"/>
    <property type="project" value="UniProtKB-UniRule"/>
</dbReference>
<feature type="region of interest" description="Disordered" evidence="11">
    <location>
        <begin position="1"/>
        <end position="44"/>
    </location>
</feature>
<evidence type="ECO:0000256" key="3">
    <source>
        <dbReference type="ARBA" id="ARBA00022448"/>
    </source>
</evidence>
<keyword evidence="3 10" id="KW-0813">Transport</keyword>
<dbReference type="Proteomes" id="UP000603453">
    <property type="component" value="Unassembled WGS sequence"/>
</dbReference>
<reference evidence="13" key="1">
    <citation type="submission" date="2020-12" db="EMBL/GenBank/DDBJ databases">
        <title>Metabolic potential, ecology and presence of endohyphal bacteria is reflected in genomic diversity of Mucoromycotina.</title>
        <authorList>
            <person name="Muszewska A."/>
            <person name="Okrasinska A."/>
            <person name="Steczkiewicz K."/>
            <person name="Drgas O."/>
            <person name="Orlowska M."/>
            <person name="Perlinska-Lenart U."/>
            <person name="Aleksandrzak-Piekarczyk T."/>
            <person name="Szatraj K."/>
            <person name="Zielenkiewicz U."/>
            <person name="Pilsyk S."/>
            <person name="Malc E."/>
            <person name="Mieczkowski P."/>
            <person name="Kruszewska J.S."/>
            <person name="Biernat P."/>
            <person name="Pawlowska J."/>
        </authorList>
    </citation>
    <scope>NUCLEOTIDE SEQUENCE</scope>
    <source>
        <strain evidence="13">WA0000017839</strain>
    </source>
</reference>
<feature type="transmembrane region" description="Helical" evidence="10">
    <location>
        <begin position="60"/>
        <end position="79"/>
    </location>
</feature>
<keyword evidence="10" id="KW-0926">Vacuole</keyword>
<evidence type="ECO:0000256" key="1">
    <source>
        <dbReference type="ARBA" id="ARBA00004127"/>
    </source>
</evidence>
<evidence type="ECO:0000256" key="8">
    <source>
        <dbReference type="ARBA" id="ARBA00023065"/>
    </source>
</evidence>
<evidence type="ECO:0000256" key="10">
    <source>
        <dbReference type="RuleBase" id="RU365028"/>
    </source>
</evidence>
<dbReference type="Pfam" id="PF01699">
    <property type="entry name" value="Na_Ca_ex"/>
    <property type="match status" value="2"/>
</dbReference>
<feature type="domain" description="Sodium/calcium exchanger membrane region" evidence="12">
    <location>
        <begin position="82"/>
        <end position="242"/>
    </location>
</feature>
<evidence type="ECO:0000256" key="5">
    <source>
        <dbReference type="ARBA" id="ARBA00022692"/>
    </source>
</evidence>
<dbReference type="EMBL" id="JAEPRD010000009">
    <property type="protein sequence ID" value="KAG2211171.1"/>
    <property type="molecule type" value="Genomic_DNA"/>
</dbReference>
<evidence type="ECO:0000256" key="7">
    <source>
        <dbReference type="ARBA" id="ARBA00022989"/>
    </source>
</evidence>
<dbReference type="OrthoDB" id="1699231at2759"/>
<feature type="transmembrane region" description="Helical" evidence="10">
    <location>
        <begin position="317"/>
        <end position="335"/>
    </location>
</feature>
<comment type="caution">
    <text evidence="13">The sequence shown here is derived from an EMBL/GenBank/DDBJ whole genome shotgun (WGS) entry which is preliminary data.</text>
</comment>
<evidence type="ECO:0000313" key="13">
    <source>
        <dbReference type="EMBL" id="KAG2211171.1"/>
    </source>
</evidence>
<keyword evidence="9 10" id="KW-0472">Membrane</keyword>
<comment type="subcellular location">
    <subcellularLocation>
        <location evidence="1">Endomembrane system</location>
        <topology evidence="1">Multi-pass membrane protein</topology>
    </subcellularLocation>
    <subcellularLocation>
        <location evidence="10">Vacuole membrane</location>
    </subcellularLocation>
</comment>
<dbReference type="NCBIfam" id="TIGR00846">
    <property type="entry name" value="caca2"/>
    <property type="match status" value="1"/>
</dbReference>
<evidence type="ECO:0000256" key="9">
    <source>
        <dbReference type="ARBA" id="ARBA00023136"/>
    </source>
</evidence>
<dbReference type="PANTHER" id="PTHR31503">
    <property type="entry name" value="VACUOLAR CALCIUM ION TRANSPORTER"/>
    <property type="match status" value="1"/>
</dbReference>
<dbReference type="NCBIfam" id="TIGR00378">
    <property type="entry name" value="cax"/>
    <property type="match status" value="1"/>
</dbReference>